<feature type="transmembrane region" description="Helical" evidence="6">
    <location>
        <begin position="116"/>
        <end position="138"/>
    </location>
</feature>
<dbReference type="Pfam" id="PF04142">
    <property type="entry name" value="Nuc_sug_transp"/>
    <property type="match status" value="1"/>
</dbReference>
<proteinExistence type="predicted"/>
<dbReference type="Gene3D" id="1.10.3730.20">
    <property type="match status" value="1"/>
</dbReference>
<sequence>MFGSSKKTAATALTLLVLHNSSSILLQHRVQSLSEAHDRHDTLTVIILSEAIKLTVSALCIAKENALLPDLSATGSSPRSSTWDILTTDHRDAAVPAVLYTFATYLQSVGAYNLDLLPYLMLSQAKVIITPVLGMFFLNQKFTCGHWVCFIMIIVGVILVQMSPTSTTNNPFPAFVGPQPRMLGVASMLLAGFCVALAGVRTERMLQASKQSFMPRNAQLAWYSCLSACLVYFWQSQLGVVDFFRGHNSLVWGFTLLQSTGGFIVAWCVALTSTVTKNHAQVVGFLLASTAPLLLQGSVNLQVS</sequence>
<evidence type="ECO:0000313" key="8">
    <source>
        <dbReference type="Proteomes" id="UP001610334"/>
    </source>
</evidence>
<keyword evidence="5 6" id="KW-0472">Membrane</keyword>
<gene>
    <name evidence="7" type="ORF">BJX63DRAFT_312986</name>
</gene>
<evidence type="ECO:0000256" key="1">
    <source>
        <dbReference type="ARBA" id="ARBA00004477"/>
    </source>
</evidence>
<organism evidence="7 8">
    <name type="scientific">Aspergillus granulosus</name>
    <dbReference type="NCBI Taxonomy" id="176169"/>
    <lineage>
        <taxon>Eukaryota</taxon>
        <taxon>Fungi</taxon>
        <taxon>Dikarya</taxon>
        <taxon>Ascomycota</taxon>
        <taxon>Pezizomycotina</taxon>
        <taxon>Eurotiomycetes</taxon>
        <taxon>Eurotiomycetidae</taxon>
        <taxon>Eurotiales</taxon>
        <taxon>Aspergillaceae</taxon>
        <taxon>Aspergillus</taxon>
        <taxon>Aspergillus subgen. Nidulantes</taxon>
    </lineage>
</organism>
<evidence type="ECO:0000256" key="2">
    <source>
        <dbReference type="ARBA" id="ARBA00022692"/>
    </source>
</evidence>
<dbReference type="InterPro" id="IPR037185">
    <property type="entry name" value="EmrE-like"/>
</dbReference>
<comment type="subcellular location">
    <subcellularLocation>
        <location evidence="1">Endoplasmic reticulum membrane</location>
        <topology evidence="1">Multi-pass membrane protein</topology>
    </subcellularLocation>
</comment>
<feature type="transmembrane region" description="Helical" evidence="6">
    <location>
        <begin position="145"/>
        <end position="162"/>
    </location>
</feature>
<keyword evidence="8" id="KW-1185">Reference proteome</keyword>
<reference evidence="7 8" key="1">
    <citation type="submission" date="2024-07" db="EMBL/GenBank/DDBJ databases">
        <title>Section-level genome sequencing and comparative genomics of Aspergillus sections Usti and Cavernicolus.</title>
        <authorList>
            <consortium name="Lawrence Berkeley National Laboratory"/>
            <person name="Nybo J.L."/>
            <person name="Vesth T.C."/>
            <person name="Theobald S."/>
            <person name="Frisvad J.C."/>
            <person name="Larsen T.O."/>
            <person name="Kjaerboelling I."/>
            <person name="Rothschild-Mancinelli K."/>
            <person name="Lyhne E.K."/>
            <person name="Kogle M.E."/>
            <person name="Barry K."/>
            <person name="Clum A."/>
            <person name="Na H."/>
            <person name="Ledsgaard L."/>
            <person name="Lin J."/>
            <person name="Lipzen A."/>
            <person name="Kuo A."/>
            <person name="Riley R."/>
            <person name="Mondo S."/>
            <person name="Labutti K."/>
            <person name="Haridas S."/>
            <person name="Pangalinan J."/>
            <person name="Salamov A.A."/>
            <person name="Simmons B.A."/>
            <person name="Magnuson J.K."/>
            <person name="Chen J."/>
            <person name="Drula E."/>
            <person name="Henrissat B."/>
            <person name="Wiebenga A."/>
            <person name="Lubbers R.J."/>
            <person name="Gomes A.C."/>
            <person name="Makela M.R."/>
            <person name="Stajich J."/>
            <person name="Grigoriev I.V."/>
            <person name="Mortensen U.H."/>
            <person name="De Vries R.P."/>
            <person name="Baker S.E."/>
            <person name="Andersen M.R."/>
        </authorList>
    </citation>
    <scope>NUCLEOTIDE SEQUENCE [LARGE SCALE GENOMIC DNA]</scope>
    <source>
        <strain evidence="7 8">CBS 588.65</strain>
    </source>
</reference>
<evidence type="ECO:0000256" key="6">
    <source>
        <dbReference type="SAM" id="Phobius"/>
    </source>
</evidence>
<dbReference type="Proteomes" id="UP001610334">
    <property type="component" value="Unassembled WGS sequence"/>
</dbReference>
<keyword evidence="4 6" id="KW-1133">Transmembrane helix</keyword>
<protein>
    <submittedName>
        <fullName evidence="7">Nucleotide-sugar transporter-domain-containing protein</fullName>
    </submittedName>
</protein>
<feature type="transmembrane region" description="Helical" evidence="6">
    <location>
        <begin position="220"/>
        <end position="238"/>
    </location>
</feature>
<accession>A0ABR4HY31</accession>
<evidence type="ECO:0000313" key="7">
    <source>
        <dbReference type="EMBL" id="KAL2820403.1"/>
    </source>
</evidence>
<dbReference type="PANTHER" id="PTHR10231">
    <property type="entry name" value="NUCLEOTIDE-SUGAR TRANSMEMBRANE TRANSPORTER"/>
    <property type="match status" value="1"/>
</dbReference>
<comment type="caution">
    <text evidence="7">The sequence shown here is derived from an EMBL/GenBank/DDBJ whole genome shotgun (WGS) entry which is preliminary data.</text>
</comment>
<name>A0ABR4HY31_9EURO</name>
<keyword evidence="3" id="KW-0256">Endoplasmic reticulum</keyword>
<feature type="transmembrane region" description="Helical" evidence="6">
    <location>
        <begin position="250"/>
        <end position="270"/>
    </location>
</feature>
<dbReference type="InterPro" id="IPR007271">
    <property type="entry name" value="Nuc_sug_transpt"/>
</dbReference>
<keyword evidence="2 6" id="KW-0812">Transmembrane</keyword>
<evidence type="ECO:0000256" key="5">
    <source>
        <dbReference type="ARBA" id="ARBA00023136"/>
    </source>
</evidence>
<dbReference type="EMBL" id="JBFXLT010000007">
    <property type="protein sequence ID" value="KAL2820403.1"/>
    <property type="molecule type" value="Genomic_DNA"/>
</dbReference>
<dbReference type="SUPFAM" id="SSF103481">
    <property type="entry name" value="Multidrug resistance efflux transporter EmrE"/>
    <property type="match status" value="1"/>
</dbReference>
<evidence type="ECO:0000256" key="3">
    <source>
        <dbReference type="ARBA" id="ARBA00022824"/>
    </source>
</evidence>
<evidence type="ECO:0000256" key="4">
    <source>
        <dbReference type="ARBA" id="ARBA00022989"/>
    </source>
</evidence>
<feature type="transmembrane region" description="Helical" evidence="6">
    <location>
        <begin position="182"/>
        <end position="200"/>
    </location>
</feature>